<comment type="caution">
    <text evidence="2">The sequence shown here is derived from an EMBL/GenBank/DDBJ whole genome shotgun (WGS) entry which is preliminary data.</text>
</comment>
<dbReference type="Proteomes" id="UP001457282">
    <property type="component" value="Unassembled WGS sequence"/>
</dbReference>
<reference evidence="2 3" key="1">
    <citation type="journal article" date="2023" name="G3 (Bethesda)">
        <title>A chromosome-length genome assembly and annotation of blackberry (Rubus argutus, cv. 'Hillquist').</title>
        <authorList>
            <person name="Bruna T."/>
            <person name="Aryal R."/>
            <person name="Dudchenko O."/>
            <person name="Sargent D.J."/>
            <person name="Mead D."/>
            <person name="Buti M."/>
            <person name="Cavallini A."/>
            <person name="Hytonen T."/>
            <person name="Andres J."/>
            <person name="Pham M."/>
            <person name="Weisz D."/>
            <person name="Mascagni F."/>
            <person name="Usai G."/>
            <person name="Natali L."/>
            <person name="Bassil N."/>
            <person name="Fernandez G.E."/>
            <person name="Lomsadze A."/>
            <person name="Armour M."/>
            <person name="Olukolu B."/>
            <person name="Poorten T."/>
            <person name="Britton C."/>
            <person name="Davik J."/>
            <person name="Ashrafi H."/>
            <person name="Aiden E.L."/>
            <person name="Borodovsky M."/>
            <person name="Worthington M."/>
        </authorList>
    </citation>
    <scope>NUCLEOTIDE SEQUENCE [LARGE SCALE GENOMIC DNA]</scope>
    <source>
        <strain evidence="2">PI 553951</strain>
    </source>
</reference>
<accession>A0AAW1YSN0</accession>
<proteinExistence type="predicted"/>
<name>A0AAW1YSN0_RUBAR</name>
<protein>
    <recommendedName>
        <fullName evidence="4">Transposase MuDR plant domain-containing protein</fullName>
    </recommendedName>
</protein>
<dbReference type="EMBL" id="JBEDUW010000001">
    <property type="protein sequence ID" value="KAK9951578.1"/>
    <property type="molecule type" value="Genomic_DNA"/>
</dbReference>
<evidence type="ECO:0000256" key="1">
    <source>
        <dbReference type="SAM" id="MobiDB-lite"/>
    </source>
</evidence>
<organism evidence="2 3">
    <name type="scientific">Rubus argutus</name>
    <name type="common">Southern blackberry</name>
    <dbReference type="NCBI Taxonomy" id="59490"/>
    <lineage>
        <taxon>Eukaryota</taxon>
        <taxon>Viridiplantae</taxon>
        <taxon>Streptophyta</taxon>
        <taxon>Embryophyta</taxon>
        <taxon>Tracheophyta</taxon>
        <taxon>Spermatophyta</taxon>
        <taxon>Magnoliopsida</taxon>
        <taxon>eudicotyledons</taxon>
        <taxon>Gunneridae</taxon>
        <taxon>Pentapetalae</taxon>
        <taxon>rosids</taxon>
        <taxon>fabids</taxon>
        <taxon>Rosales</taxon>
        <taxon>Rosaceae</taxon>
        <taxon>Rosoideae</taxon>
        <taxon>Rosoideae incertae sedis</taxon>
        <taxon>Rubus</taxon>
    </lineage>
</organism>
<feature type="region of interest" description="Disordered" evidence="1">
    <location>
        <begin position="33"/>
        <end position="59"/>
    </location>
</feature>
<evidence type="ECO:0000313" key="2">
    <source>
        <dbReference type="EMBL" id="KAK9951578.1"/>
    </source>
</evidence>
<gene>
    <name evidence="2" type="ORF">M0R45_007016</name>
</gene>
<sequence>MKQTDEIFFEREIEEPNVVEEFGEMGFAGEISDDVKGSEEDITSCEGSETEEDKNRKKIHVSSKRARKFKQFNKEVDMKNPSFVIGMQFPDSNTLKKAVREYSIVIKKKIWIQLNRADKVQAKCGWSRRSNKRTRRTKKEE</sequence>
<dbReference type="AlphaFoldDB" id="A0AAW1YSN0"/>
<feature type="compositionally biased region" description="Acidic residues" evidence="1">
    <location>
        <begin position="40"/>
        <end position="52"/>
    </location>
</feature>
<evidence type="ECO:0008006" key="4">
    <source>
        <dbReference type="Google" id="ProtNLM"/>
    </source>
</evidence>
<keyword evidence="3" id="KW-1185">Reference proteome</keyword>
<evidence type="ECO:0000313" key="3">
    <source>
        <dbReference type="Proteomes" id="UP001457282"/>
    </source>
</evidence>